<dbReference type="GO" id="GO:0012506">
    <property type="term" value="C:vesicle membrane"/>
    <property type="evidence" value="ECO:0007669"/>
    <property type="project" value="TreeGrafter"/>
</dbReference>
<feature type="compositionally biased region" description="Basic and acidic residues" evidence="1">
    <location>
        <begin position="471"/>
        <end position="483"/>
    </location>
</feature>
<evidence type="ECO:0000256" key="1">
    <source>
        <dbReference type="SAM" id="MobiDB-lite"/>
    </source>
</evidence>
<evidence type="ECO:0000313" key="3">
    <source>
        <dbReference type="EMBL" id="QBM87552.1"/>
    </source>
</evidence>
<feature type="domain" description="TUG ubiquitin-like" evidence="2">
    <location>
        <begin position="7"/>
        <end position="71"/>
    </location>
</feature>
<dbReference type="PANTHER" id="PTHR46467">
    <property type="entry name" value="TETHER CONTAINING UBX DOMAIN FOR GLUT4"/>
    <property type="match status" value="1"/>
</dbReference>
<feature type="region of interest" description="Disordered" evidence="1">
    <location>
        <begin position="184"/>
        <end position="297"/>
    </location>
</feature>
<proteinExistence type="predicted"/>
<dbReference type="Proteomes" id="UP000292447">
    <property type="component" value="Chromosome II"/>
</dbReference>
<evidence type="ECO:0000259" key="2">
    <source>
        <dbReference type="Pfam" id="PF11470"/>
    </source>
</evidence>
<name>A0A4P6XJQ8_9ASCO</name>
<dbReference type="Gene3D" id="3.10.20.90">
    <property type="entry name" value="Phosphatidylinositol 3-kinase Catalytic Subunit, Chain A, domain 1"/>
    <property type="match status" value="1"/>
</dbReference>
<dbReference type="AlphaFoldDB" id="A0A4P6XJQ8"/>
<dbReference type="InterPro" id="IPR029071">
    <property type="entry name" value="Ubiquitin-like_domsf"/>
</dbReference>
<dbReference type="Pfam" id="PF11470">
    <property type="entry name" value="TUG-UBL1"/>
    <property type="match status" value="1"/>
</dbReference>
<dbReference type="GO" id="GO:0005634">
    <property type="term" value="C:nucleus"/>
    <property type="evidence" value="ECO:0007669"/>
    <property type="project" value="TreeGrafter"/>
</dbReference>
<evidence type="ECO:0000313" key="4">
    <source>
        <dbReference type="Proteomes" id="UP000292447"/>
    </source>
</evidence>
<keyword evidence="4" id="KW-1185">Reference proteome</keyword>
<accession>A0A4P6XJQ8</accession>
<dbReference type="STRING" id="2163413.A0A4P6XJQ8"/>
<dbReference type="EMBL" id="CP034457">
    <property type="protein sequence ID" value="QBM87552.1"/>
    <property type="molecule type" value="Genomic_DNA"/>
</dbReference>
<feature type="compositionally biased region" description="Basic residues" evidence="1">
    <location>
        <begin position="499"/>
        <end position="511"/>
    </location>
</feature>
<dbReference type="GO" id="GO:0005737">
    <property type="term" value="C:cytoplasm"/>
    <property type="evidence" value="ECO:0007669"/>
    <property type="project" value="TreeGrafter"/>
</dbReference>
<feature type="compositionally biased region" description="Basic and acidic residues" evidence="1">
    <location>
        <begin position="277"/>
        <end position="296"/>
    </location>
</feature>
<reference evidence="4" key="1">
    <citation type="submission" date="2019-03" db="EMBL/GenBank/DDBJ databases">
        <title>Snf2 controls pulcherriminic acid biosynthesis and connects pigmentation and antifungal activity of the yeast Metschnikowia pulcherrima.</title>
        <authorList>
            <person name="Gore-Lloyd D."/>
            <person name="Sumann I."/>
            <person name="Brachmann A.O."/>
            <person name="Schneeberger K."/>
            <person name="Ortiz-Merino R.A."/>
            <person name="Moreno-Beltran M."/>
            <person name="Schlaefli M."/>
            <person name="Kirner P."/>
            <person name="Santos Kron A."/>
            <person name="Wolfe K.H."/>
            <person name="Piel J."/>
            <person name="Ahrens C.H."/>
            <person name="Henk D."/>
            <person name="Freimoser F.M."/>
        </authorList>
    </citation>
    <scope>NUCLEOTIDE SEQUENCE [LARGE SCALE GENOMIC DNA]</scope>
    <source>
        <strain evidence="4">APC 1.2</strain>
    </source>
</reference>
<sequence length="511" mass="56275">MSYTFLVTYQNIPRKVTCKPTASVNQLVLLSLEKFKLSPATNGYLSHNGKNLDGVVPIRLTGLVNNAKLTLSTSSGTYEATLKLTGAVDGVSVSKVLKVQSHVTLPALVTRFLSETGHSFALDTKLVELSIMRQAVRSLLPEFAQMTVGALVGSASNAVVRINVEDQAIALAKQDNSRKIAAEADSRRKEQALQAESAKSSNIALSQNGASNDTKSSESDPNTEIKSTLKAPETTSANHAESAFGLEQPTHLLKPKKLISMERPEKSASSGINHKHAAPEVLEKSKKETENNESKQLESWTLPEVNEDTLYVPLKSTSSTYENPDADYELTSNQAEKYYKILKSMQGKPAKKVAKKPSKYTIRIRFPDRALLDLHFEDSATKLGQLLRKLDSYLLEKHINSYHLKNGLPPFEEIQFGFGANNTSLCDHPHFQQEKILLIWESQSVSAGPYLKQNLQRKDVSELPTVVLESHRGDLEADEESSKGIRSTADSRSADGKSKAKAKGMPKWFRP</sequence>
<dbReference type="GO" id="GO:0006886">
    <property type="term" value="P:intracellular protein transport"/>
    <property type="evidence" value="ECO:0007669"/>
    <property type="project" value="TreeGrafter"/>
</dbReference>
<dbReference type="InterPro" id="IPR021569">
    <property type="entry name" value="TUG-UBL1"/>
</dbReference>
<dbReference type="PANTHER" id="PTHR46467:SF1">
    <property type="entry name" value="TETHER CONTAINING UBX DOMAIN FOR GLUT4"/>
    <property type="match status" value="1"/>
</dbReference>
<protein>
    <submittedName>
        <fullName evidence="3">TUG ubiquitin-like domain-containing protein</fullName>
    </submittedName>
</protein>
<feature type="compositionally biased region" description="Polar residues" evidence="1">
    <location>
        <begin position="197"/>
        <end position="226"/>
    </location>
</feature>
<organism evidence="3 4">
    <name type="scientific">Metschnikowia aff. pulcherrima</name>
    <dbReference type="NCBI Taxonomy" id="2163413"/>
    <lineage>
        <taxon>Eukaryota</taxon>
        <taxon>Fungi</taxon>
        <taxon>Dikarya</taxon>
        <taxon>Ascomycota</taxon>
        <taxon>Saccharomycotina</taxon>
        <taxon>Pichiomycetes</taxon>
        <taxon>Metschnikowiaceae</taxon>
        <taxon>Metschnikowia</taxon>
    </lineage>
</organism>
<dbReference type="SUPFAM" id="SSF54236">
    <property type="entry name" value="Ubiquitin-like"/>
    <property type="match status" value="1"/>
</dbReference>
<gene>
    <name evidence="3" type="primary">MPUL0B07580</name>
    <name evidence="3" type="ORF">METSCH_B07580</name>
</gene>
<feature type="region of interest" description="Disordered" evidence="1">
    <location>
        <begin position="471"/>
        <end position="511"/>
    </location>
</feature>